<name>A0A9X3S2X7_9ACTN</name>
<gene>
    <name evidence="1" type="ORF">OM076_02325</name>
</gene>
<sequence>MHPRDMPLYSARALVARAIDKAEDIGVRGAVAVVGASGALVSASRMDRGGTSGMARARSKAWIAATQQLPSVVHLGRMRTLPAPMERGFVACSPEAVFPGAGGMPIGEPVIAGIAASGATVGPFVDYPGAERRKLIADGKPANGEDLLVHYALGIPYVGQHGDDEQRWLDAYGALPDEPGLGMADPPPASAQLELAWALDLADRVLVAARRRDLRIAVAIVDRRGDPIQQDCMDDAPTAGPFVAEAVAAAAATFQLPSSELPDGAAPLLPYKVSALPGGLPVTDGERVVAGLGIGGAPPQLCHELAAAVLAS</sequence>
<organism evidence="1 2">
    <name type="scientific">Solirubrobacter ginsenosidimutans</name>
    <dbReference type="NCBI Taxonomy" id="490573"/>
    <lineage>
        <taxon>Bacteria</taxon>
        <taxon>Bacillati</taxon>
        <taxon>Actinomycetota</taxon>
        <taxon>Thermoleophilia</taxon>
        <taxon>Solirubrobacterales</taxon>
        <taxon>Solirubrobacteraceae</taxon>
        <taxon>Solirubrobacter</taxon>
    </lineage>
</organism>
<dbReference type="Gene3D" id="3.30.450.150">
    <property type="entry name" value="Haem-degrading domain"/>
    <property type="match status" value="2"/>
</dbReference>
<protein>
    <submittedName>
        <fullName evidence="1">Heme-binding protein</fullName>
    </submittedName>
</protein>
<dbReference type="InterPro" id="IPR005624">
    <property type="entry name" value="PduO/GlcC-like"/>
</dbReference>
<dbReference type="SUPFAM" id="SSF143744">
    <property type="entry name" value="GlcG-like"/>
    <property type="match status" value="2"/>
</dbReference>
<reference evidence="1" key="1">
    <citation type="submission" date="2022-10" db="EMBL/GenBank/DDBJ databases">
        <title>The WGS of Solirubrobacter ginsenosidimutans DSM 21036.</title>
        <authorList>
            <person name="Jiang Z."/>
        </authorList>
    </citation>
    <scope>NUCLEOTIDE SEQUENCE</scope>
    <source>
        <strain evidence="1">DSM 21036</strain>
    </source>
</reference>
<dbReference type="PANTHER" id="PTHR34309:SF1">
    <property type="entry name" value="PROTEIN GLCG"/>
    <property type="match status" value="1"/>
</dbReference>
<dbReference type="EMBL" id="JAPDOD010000001">
    <property type="protein sequence ID" value="MDA0159088.1"/>
    <property type="molecule type" value="Genomic_DNA"/>
</dbReference>
<dbReference type="Pfam" id="PF03928">
    <property type="entry name" value="HbpS-like"/>
    <property type="match status" value="2"/>
</dbReference>
<proteinExistence type="predicted"/>
<dbReference type="PANTHER" id="PTHR34309">
    <property type="entry name" value="SLR1406 PROTEIN"/>
    <property type="match status" value="1"/>
</dbReference>
<dbReference type="AlphaFoldDB" id="A0A9X3S2X7"/>
<comment type="caution">
    <text evidence="1">The sequence shown here is derived from an EMBL/GenBank/DDBJ whole genome shotgun (WGS) entry which is preliminary data.</text>
</comment>
<accession>A0A9X3S2X7</accession>
<dbReference type="InterPro" id="IPR052517">
    <property type="entry name" value="GlcG_carb_metab_protein"/>
</dbReference>
<evidence type="ECO:0000313" key="1">
    <source>
        <dbReference type="EMBL" id="MDA0159088.1"/>
    </source>
</evidence>
<keyword evidence="2" id="KW-1185">Reference proteome</keyword>
<dbReference type="Proteomes" id="UP001149140">
    <property type="component" value="Unassembled WGS sequence"/>
</dbReference>
<dbReference type="RefSeq" id="WP_270037746.1">
    <property type="nucleotide sequence ID" value="NZ_JAPDOD010000001.1"/>
</dbReference>
<evidence type="ECO:0000313" key="2">
    <source>
        <dbReference type="Proteomes" id="UP001149140"/>
    </source>
</evidence>
<dbReference type="InterPro" id="IPR038084">
    <property type="entry name" value="PduO/GlcC-like_sf"/>
</dbReference>